<reference evidence="1" key="1">
    <citation type="submission" date="2020-08" db="EMBL/GenBank/DDBJ databases">
        <title>Multicomponent nature underlies the extraordinary mechanical properties of spider dragline silk.</title>
        <authorList>
            <person name="Kono N."/>
            <person name="Nakamura H."/>
            <person name="Mori M."/>
            <person name="Yoshida Y."/>
            <person name="Ohtoshi R."/>
            <person name="Malay A.D."/>
            <person name="Moran D.A.P."/>
            <person name="Tomita M."/>
            <person name="Numata K."/>
            <person name="Arakawa K."/>
        </authorList>
    </citation>
    <scope>NUCLEOTIDE SEQUENCE</scope>
</reference>
<organism evidence="1 2">
    <name type="scientific">Nephila pilipes</name>
    <name type="common">Giant wood spider</name>
    <name type="synonym">Nephila maculata</name>
    <dbReference type="NCBI Taxonomy" id="299642"/>
    <lineage>
        <taxon>Eukaryota</taxon>
        <taxon>Metazoa</taxon>
        <taxon>Ecdysozoa</taxon>
        <taxon>Arthropoda</taxon>
        <taxon>Chelicerata</taxon>
        <taxon>Arachnida</taxon>
        <taxon>Araneae</taxon>
        <taxon>Araneomorphae</taxon>
        <taxon>Entelegynae</taxon>
        <taxon>Araneoidea</taxon>
        <taxon>Nephilidae</taxon>
        <taxon>Nephila</taxon>
    </lineage>
</organism>
<evidence type="ECO:0000313" key="1">
    <source>
        <dbReference type="EMBL" id="GFT38528.1"/>
    </source>
</evidence>
<evidence type="ECO:0000313" key="2">
    <source>
        <dbReference type="Proteomes" id="UP000887013"/>
    </source>
</evidence>
<keyword evidence="2" id="KW-1185">Reference proteome</keyword>
<comment type="caution">
    <text evidence="1">The sequence shown here is derived from an EMBL/GenBank/DDBJ whole genome shotgun (WGS) entry which is preliminary data.</text>
</comment>
<gene>
    <name evidence="1" type="ORF">NPIL_321881</name>
</gene>
<dbReference type="AlphaFoldDB" id="A0A8X6TPX4"/>
<name>A0A8X6TPX4_NEPPI</name>
<proteinExistence type="predicted"/>
<protein>
    <submittedName>
        <fullName evidence="1">Uncharacterized protein</fullName>
    </submittedName>
</protein>
<sequence>MFGSNSDPLPTEGHLTEVLNYFIMEPFHYEIGMRMMGNGMVDLTSKFLVKDLNCLHSNLLTLTSINTLQYTKTTYSVDIQSRNNCICFISFTDIASDTLVCL</sequence>
<dbReference type="EMBL" id="BMAW01063062">
    <property type="protein sequence ID" value="GFT38528.1"/>
    <property type="molecule type" value="Genomic_DNA"/>
</dbReference>
<accession>A0A8X6TPX4</accession>
<dbReference type="Proteomes" id="UP000887013">
    <property type="component" value="Unassembled WGS sequence"/>
</dbReference>